<gene>
    <name evidence="2" type="ORF">GCM10009030_05440</name>
</gene>
<keyword evidence="1" id="KW-0472">Membrane</keyword>
<keyword evidence="1" id="KW-0812">Transmembrane</keyword>
<evidence type="ECO:0000256" key="1">
    <source>
        <dbReference type="SAM" id="Phobius"/>
    </source>
</evidence>
<keyword evidence="1" id="KW-1133">Transmembrane helix</keyword>
<sequence>MSADDFETDDDGINELFDELEELATIVDSPEERRQVREAMRAAAEAQDDEPVVFGRIIYGFDRKDLAESVLGSLLFGIPMAVESGTVEAGHHIAQHPLYLLGTLASAVVMVIGILYVADFQDVRVANRILGLVPRRLAGVTLTAFVVAVALLTGWGVVEWSTTDPAVVWASFCVCSVAFVPMAIGAALGDILPGS</sequence>
<accession>A0A830GIV7</accession>
<reference evidence="2" key="2">
    <citation type="submission" date="2020-09" db="EMBL/GenBank/DDBJ databases">
        <authorList>
            <person name="Sun Q."/>
            <person name="Ohkuma M."/>
        </authorList>
    </citation>
    <scope>NUCLEOTIDE SEQUENCE</scope>
    <source>
        <strain evidence="2">JCM 17820</strain>
    </source>
</reference>
<feature type="transmembrane region" description="Helical" evidence="1">
    <location>
        <begin position="169"/>
        <end position="192"/>
    </location>
</feature>
<protein>
    <recommendedName>
        <fullName evidence="4">Integral membrane protein</fullName>
    </recommendedName>
</protein>
<reference evidence="2" key="1">
    <citation type="journal article" date="2014" name="Int. J. Syst. Evol. Microbiol.">
        <title>Complete genome sequence of Corynebacterium casei LMG S-19264T (=DSM 44701T), isolated from a smear-ripened cheese.</title>
        <authorList>
            <consortium name="US DOE Joint Genome Institute (JGI-PGF)"/>
            <person name="Walter F."/>
            <person name="Albersmeier A."/>
            <person name="Kalinowski J."/>
            <person name="Ruckert C."/>
        </authorList>
    </citation>
    <scope>NUCLEOTIDE SEQUENCE</scope>
    <source>
        <strain evidence="2">JCM 17820</strain>
    </source>
</reference>
<evidence type="ECO:0000313" key="2">
    <source>
        <dbReference type="EMBL" id="GGN87095.1"/>
    </source>
</evidence>
<dbReference type="AlphaFoldDB" id="A0A830GIV7"/>
<name>A0A830GIV7_9EURY</name>
<dbReference type="EMBL" id="BMOU01000001">
    <property type="protein sequence ID" value="GGN87095.1"/>
    <property type="molecule type" value="Genomic_DNA"/>
</dbReference>
<keyword evidence="3" id="KW-1185">Reference proteome</keyword>
<feature type="transmembrane region" description="Helical" evidence="1">
    <location>
        <begin position="137"/>
        <end position="157"/>
    </location>
</feature>
<proteinExistence type="predicted"/>
<dbReference type="Proteomes" id="UP000605784">
    <property type="component" value="Unassembled WGS sequence"/>
</dbReference>
<feature type="transmembrane region" description="Helical" evidence="1">
    <location>
        <begin position="98"/>
        <end position="117"/>
    </location>
</feature>
<evidence type="ECO:0000313" key="3">
    <source>
        <dbReference type="Proteomes" id="UP000605784"/>
    </source>
</evidence>
<evidence type="ECO:0008006" key="4">
    <source>
        <dbReference type="Google" id="ProtNLM"/>
    </source>
</evidence>
<organism evidence="2 3">
    <name type="scientific">Haloarcula pellucida</name>
    <dbReference type="NCBI Taxonomy" id="1427151"/>
    <lineage>
        <taxon>Archaea</taxon>
        <taxon>Methanobacteriati</taxon>
        <taxon>Methanobacteriota</taxon>
        <taxon>Stenosarchaea group</taxon>
        <taxon>Halobacteria</taxon>
        <taxon>Halobacteriales</taxon>
        <taxon>Haloarculaceae</taxon>
        <taxon>Haloarcula</taxon>
    </lineage>
</organism>
<comment type="caution">
    <text evidence="2">The sequence shown here is derived from an EMBL/GenBank/DDBJ whole genome shotgun (WGS) entry which is preliminary data.</text>
</comment>
<dbReference type="RefSeq" id="WP_188994330.1">
    <property type="nucleotide sequence ID" value="NZ_BMOU01000001.1"/>
</dbReference>